<dbReference type="PANTHER" id="PTHR11406">
    <property type="entry name" value="PHOSPHOGLYCERATE KINASE"/>
    <property type="match status" value="1"/>
</dbReference>
<feature type="binding site" evidence="10">
    <location>
        <position position="36"/>
    </location>
    <ligand>
        <name>substrate</name>
    </ligand>
</feature>
<feature type="binding site" evidence="10">
    <location>
        <position position="301"/>
    </location>
    <ligand>
        <name>ATP</name>
        <dbReference type="ChEBI" id="CHEBI:30616"/>
    </ligand>
</feature>
<dbReference type="InterPro" id="IPR001576">
    <property type="entry name" value="Phosphoglycerate_kinase"/>
</dbReference>
<organism evidence="12 13">
    <name type="scientific">Tessaracoccus lubricantis</name>
    <dbReference type="NCBI Taxonomy" id="545543"/>
    <lineage>
        <taxon>Bacteria</taxon>
        <taxon>Bacillati</taxon>
        <taxon>Actinomycetota</taxon>
        <taxon>Actinomycetes</taxon>
        <taxon>Propionibacteriales</taxon>
        <taxon>Propionibacteriaceae</taxon>
        <taxon>Tessaracoccus</taxon>
    </lineage>
</organism>
<keyword evidence="9 10" id="KW-0324">Glycolysis</keyword>
<feature type="binding site" evidence="10">
    <location>
        <position position="205"/>
    </location>
    <ligand>
        <name>ATP</name>
        <dbReference type="ChEBI" id="CHEBI:30616"/>
    </ligand>
</feature>
<comment type="subcellular location">
    <subcellularLocation>
        <location evidence="10">Cytoplasm</location>
    </subcellularLocation>
</comment>
<dbReference type="GO" id="GO:0016301">
    <property type="term" value="F:kinase activity"/>
    <property type="evidence" value="ECO:0007669"/>
    <property type="project" value="UniProtKB-KW"/>
</dbReference>
<dbReference type="InterPro" id="IPR036043">
    <property type="entry name" value="Phosphoglycerate_kinase_sf"/>
</dbReference>
<keyword evidence="6 10" id="KW-0547">Nucleotide-binding</keyword>
<comment type="caution">
    <text evidence="12">The sequence shown here is derived from an EMBL/GenBank/DDBJ whole genome shotgun (WGS) entry which is preliminary data.</text>
</comment>
<sequence length="404" mass="42252">MKSVAELGDLSGKRVLIRCDFNVPLDADKNITDDGRIRAALPTLTALREAGARVVIMAHLGRPKGEVNPKYSLAPVAARLGELLGTDVKLATDVVGESAQATVASLADGDVALLENVRYEPAEESKDEAARKELAQKYAAFGDLFVSDGFGVVHRKQASVYDVASLLPNAAGSLVAKEVGVLKQLTENPERPYVVVLGGAKVADKLQVIDNLLKVADTLVIGGGMLFTFLKAQGKDIGSSLLDEDNLQTCRDYLAQAEAAGKQILLPVDVRVADGMDFDAREAKGEVEVVSVDAIPDGKMGLDMGPETEKLFAEAVKGARTVFWNGPMGVFEIPAFANGTAAVAKALTEVDGLSVVGGGDSAAAVRVLGHSDDEFGHISTGGGASLEFLEGKELPGIAVLEGDN</sequence>
<reference evidence="13" key="1">
    <citation type="journal article" date="2019" name="Int. J. Syst. Evol. Microbiol.">
        <title>The Global Catalogue of Microorganisms (GCM) 10K type strain sequencing project: providing services to taxonomists for standard genome sequencing and annotation.</title>
        <authorList>
            <consortium name="The Broad Institute Genomics Platform"/>
            <consortium name="The Broad Institute Genome Sequencing Center for Infectious Disease"/>
            <person name="Wu L."/>
            <person name="Ma J."/>
        </authorList>
    </citation>
    <scope>NUCLEOTIDE SEQUENCE [LARGE SCALE GENOMIC DNA]</scope>
    <source>
        <strain evidence="13">JCM 19125</strain>
    </source>
</reference>
<evidence type="ECO:0000256" key="9">
    <source>
        <dbReference type="ARBA" id="ARBA00023152"/>
    </source>
</evidence>
<feature type="binding site" evidence="10">
    <location>
        <position position="118"/>
    </location>
    <ligand>
        <name>substrate</name>
    </ligand>
</feature>
<gene>
    <name evidence="10" type="primary">pgk</name>
    <name evidence="12" type="ORF">GCM10025789_22910</name>
</gene>
<feature type="binding site" evidence="10">
    <location>
        <position position="155"/>
    </location>
    <ligand>
        <name>substrate</name>
    </ligand>
</feature>
<evidence type="ECO:0000256" key="10">
    <source>
        <dbReference type="HAMAP-Rule" id="MF_00145"/>
    </source>
</evidence>
<feature type="binding site" evidence="10">
    <location>
        <position position="332"/>
    </location>
    <ligand>
        <name>ATP</name>
        <dbReference type="ChEBI" id="CHEBI:30616"/>
    </ligand>
</feature>
<comment type="similarity">
    <text evidence="10 11">Belongs to the phosphoglycerate kinase family.</text>
</comment>
<evidence type="ECO:0000313" key="12">
    <source>
        <dbReference type="EMBL" id="GAA4903405.1"/>
    </source>
</evidence>
<evidence type="ECO:0000256" key="11">
    <source>
        <dbReference type="RuleBase" id="RU000532"/>
    </source>
</evidence>
<proteinExistence type="inferred from homology"/>
<dbReference type="PANTHER" id="PTHR11406:SF23">
    <property type="entry name" value="PHOSPHOGLYCERATE KINASE 1, CHLOROPLASTIC-RELATED"/>
    <property type="match status" value="1"/>
</dbReference>
<accession>A0ABP9FIV0</accession>
<protein>
    <recommendedName>
        <fullName evidence="4 10">Phosphoglycerate kinase</fullName>
        <ecNumber evidence="3 10">2.7.2.3</ecNumber>
    </recommendedName>
</protein>
<dbReference type="Gene3D" id="3.40.50.1260">
    <property type="entry name" value="Phosphoglycerate kinase, N-terminal domain"/>
    <property type="match status" value="2"/>
</dbReference>
<dbReference type="EC" id="2.7.2.3" evidence="3 10"/>
<evidence type="ECO:0000313" key="13">
    <source>
        <dbReference type="Proteomes" id="UP001501521"/>
    </source>
</evidence>
<comment type="subunit">
    <text evidence="10">Monomer.</text>
</comment>
<dbReference type="InterPro" id="IPR015911">
    <property type="entry name" value="Phosphoglycerate_kinase_CS"/>
</dbReference>
<dbReference type="PRINTS" id="PR00477">
    <property type="entry name" value="PHGLYCKINASE"/>
</dbReference>
<evidence type="ECO:0000256" key="5">
    <source>
        <dbReference type="ARBA" id="ARBA00022679"/>
    </source>
</evidence>
<dbReference type="RefSeq" id="WP_345582962.1">
    <property type="nucleotide sequence ID" value="NZ_BAABLV010000036.1"/>
</dbReference>
<dbReference type="SUPFAM" id="SSF53748">
    <property type="entry name" value="Phosphoglycerate kinase"/>
    <property type="match status" value="1"/>
</dbReference>
<keyword evidence="13" id="KW-1185">Reference proteome</keyword>
<dbReference type="Pfam" id="PF00162">
    <property type="entry name" value="PGK"/>
    <property type="match status" value="1"/>
</dbReference>
<dbReference type="EMBL" id="BAABLV010000036">
    <property type="protein sequence ID" value="GAA4903405.1"/>
    <property type="molecule type" value="Genomic_DNA"/>
</dbReference>
<evidence type="ECO:0000256" key="4">
    <source>
        <dbReference type="ARBA" id="ARBA00016471"/>
    </source>
</evidence>
<dbReference type="HAMAP" id="MF_00145">
    <property type="entry name" value="Phosphoglyc_kinase"/>
    <property type="match status" value="1"/>
</dbReference>
<keyword evidence="7 10" id="KW-0418">Kinase</keyword>
<feature type="binding site" evidence="10">
    <location>
        <begin position="20"/>
        <end position="22"/>
    </location>
    <ligand>
        <name>substrate</name>
    </ligand>
</feature>
<dbReference type="InterPro" id="IPR015824">
    <property type="entry name" value="Phosphoglycerate_kinase_N"/>
</dbReference>
<evidence type="ECO:0000256" key="6">
    <source>
        <dbReference type="ARBA" id="ARBA00022741"/>
    </source>
</evidence>
<name>A0ABP9FIV0_9ACTN</name>
<dbReference type="PIRSF" id="PIRSF000724">
    <property type="entry name" value="Pgk"/>
    <property type="match status" value="1"/>
</dbReference>
<keyword evidence="10" id="KW-0963">Cytoplasm</keyword>
<evidence type="ECO:0000256" key="7">
    <source>
        <dbReference type="ARBA" id="ARBA00022777"/>
    </source>
</evidence>
<keyword evidence="5 10" id="KW-0808">Transferase</keyword>
<comment type="catalytic activity">
    <reaction evidence="1 10 11">
        <text>(2R)-3-phosphoglycerate + ATP = (2R)-3-phospho-glyceroyl phosphate + ADP</text>
        <dbReference type="Rhea" id="RHEA:14801"/>
        <dbReference type="ChEBI" id="CHEBI:30616"/>
        <dbReference type="ChEBI" id="CHEBI:57604"/>
        <dbReference type="ChEBI" id="CHEBI:58272"/>
        <dbReference type="ChEBI" id="CHEBI:456216"/>
        <dbReference type="EC" id="2.7.2.3"/>
    </reaction>
</comment>
<dbReference type="Proteomes" id="UP001501521">
    <property type="component" value="Unassembled WGS sequence"/>
</dbReference>
<feature type="binding site" evidence="10">
    <location>
        <begin position="358"/>
        <end position="361"/>
    </location>
    <ligand>
        <name>ATP</name>
        <dbReference type="ChEBI" id="CHEBI:30616"/>
    </ligand>
</feature>
<evidence type="ECO:0000256" key="1">
    <source>
        <dbReference type="ARBA" id="ARBA00000642"/>
    </source>
</evidence>
<dbReference type="CDD" id="cd00318">
    <property type="entry name" value="Phosphoglycerate_kinase"/>
    <property type="match status" value="1"/>
</dbReference>
<feature type="binding site" evidence="10">
    <location>
        <begin position="59"/>
        <end position="62"/>
    </location>
    <ligand>
        <name>substrate</name>
    </ligand>
</feature>
<evidence type="ECO:0000256" key="2">
    <source>
        <dbReference type="ARBA" id="ARBA00004838"/>
    </source>
</evidence>
<evidence type="ECO:0000256" key="8">
    <source>
        <dbReference type="ARBA" id="ARBA00022840"/>
    </source>
</evidence>
<dbReference type="PROSITE" id="PS00111">
    <property type="entry name" value="PGLYCERATE_KINASE"/>
    <property type="match status" value="1"/>
</dbReference>
<keyword evidence="8 10" id="KW-0067">ATP-binding</keyword>
<comment type="pathway">
    <text evidence="2 10">Carbohydrate degradation; glycolysis; pyruvate from D-glyceraldehyde 3-phosphate: step 2/5.</text>
</comment>
<evidence type="ECO:0000256" key="3">
    <source>
        <dbReference type="ARBA" id="ARBA00013061"/>
    </source>
</evidence>